<evidence type="ECO:0000256" key="1">
    <source>
        <dbReference type="ARBA" id="ARBA00005578"/>
    </source>
</evidence>
<keyword evidence="2" id="KW-0131">Cell cycle</keyword>
<protein>
    <submittedName>
        <fullName evidence="2">Cell division protein BolA</fullName>
    </submittedName>
</protein>
<dbReference type="PIRSF" id="PIRSF003113">
    <property type="entry name" value="BolA"/>
    <property type="match status" value="1"/>
</dbReference>
<dbReference type="PANTHER" id="PTHR46229">
    <property type="entry name" value="BOLA TRANSCRIPTION REGULATOR"/>
    <property type="match status" value="1"/>
</dbReference>
<dbReference type="InterPro" id="IPR050961">
    <property type="entry name" value="BolA/IbaG_stress_morph_reg"/>
</dbReference>
<dbReference type="Gene3D" id="3.30.300.90">
    <property type="entry name" value="BolA-like"/>
    <property type="match status" value="1"/>
</dbReference>
<name>A0A3B0XMH7_9ZZZZ</name>
<accession>A0A3B0XMH7</accession>
<organism evidence="2">
    <name type="scientific">hydrothermal vent metagenome</name>
    <dbReference type="NCBI Taxonomy" id="652676"/>
    <lineage>
        <taxon>unclassified sequences</taxon>
        <taxon>metagenomes</taxon>
        <taxon>ecological metagenomes</taxon>
    </lineage>
</organism>
<dbReference type="Pfam" id="PF01722">
    <property type="entry name" value="BolA"/>
    <property type="match status" value="1"/>
</dbReference>
<evidence type="ECO:0000313" key="2">
    <source>
        <dbReference type="EMBL" id="VAW63079.1"/>
    </source>
</evidence>
<dbReference type="PANTHER" id="PTHR46229:SF2">
    <property type="entry name" value="BOLA-LIKE PROTEIN 1"/>
    <property type="match status" value="1"/>
</dbReference>
<proteinExistence type="inferred from homology"/>
<dbReference type="InterPro" id="IPR002634">
    <property type="entry name" value="BolA"/>
</dbReference>
<comment type="similarity">
    <text evidence="1">Belongs to the BolA/IbaG family.</text>
</comment>
<dbReference type="FunFam" id="3.30.300.90:FF:000001">
    <property type="entry name" value="Transcriptional regulator BolA"/>
    <property type="match status" value="1"/>
</dbReference>
<dbReference type="EMBL" id="UOFI01000036">
    <property type="protein sequence ID" value="VAW63079.1"/>
    <property type="molecule type" value="Genomic_DNA"/>
</dbReference>
<reference evidence="2" key="1">
    <citation type="submission" date="2018-06" db="EMBL/GenBank/DDBJ databases">
        <authorList>
            <person name="Zhirakovskaya E."/>
        </authorList>
    </citation>
    <scope>NUCLEOTIDE SEQUENCE</scope>
</reference>
<sequence>MSIEDDITEKLQILLKPSHLEVTNESHMHNVPAGSESHFKVVAVSDEFNGKMLVARHRLINKALAQELEGPIHALALHTMTTEEWVEKGAAPTSPPCMGGGK</sequence>
<dbReference type="InterPro" id="IPR036065">
    <property type="entry name" value="BolA-like_sf"/>
</dbReference>
<dbReference type="GO" id="GO:1990229">
    <property type="term" value="C:iron-sulfur cluster assembly complex"/>
    <property type="evidence" value="ECO:0007669"/>
    <property type="project" value="UniProtKB-ARBA"/>
</dbReference>
<keyword evidence="2" id="KW-0132">Cell division</keyword>
<dbReference type="SUPFAM" id="SSF82657">
    <property type="entry name" value="BolA-like"/>
    <property type="match status" value="1"/>
</dbReference>
<gene>
    <name evidence="2" type="ORF">MNBD_GAMMA09-603</name>
</gene>
<dbReference type="GO" id="GO:0051301">
    <property type="term" value="P:cell division"/>
    <property type="evidence" value="ECO:0007669"/>
    <property type="project" value="UniProtKB-KW"/>
</dbReference>
<dbReference type="AlphaFoldDB" id="A0A3B0XMH7"/>